<dbReference type="AlphaFoldDB" id="A0A1F7VEN2"/>
<dbReference type="EMBL" id="MGER01000030">
    <property type="protein sequence ID" value="OGL88457.1"/>
    <property type="molecule type" value="Genomic_DNA"/>
</dbReference>
<evidence type="ECO:0000313" key="2">
    <source>
        <dbReference type="Proteomes" id="UP000178264"/>
    </source>
</evidence>
<reference evidence="1 2" key="1">
    <citation type="journal article" date="2016" name="Nat. Commun.">
        <title>Thousands of microbial genomes shed light on interconnected biogeochemical processes in an aquifer system.</title>
        <authorList>
            <person name="Anantharaman K."/>
            <person name="Brown C.T."/>
            <person name="Hug L.A."/>
            <person name="Sharon I."/>
            <person name="Castelle C.J."/>
            <person name="Probst A.J."/>
            <person name="Thomas B.C."/>
            <person name="Singh A."/>
            <person name="Wilkins M.J."/>
            <person name="Karaoz U."/>
            <person name="Brodie E.L."/>
            <person name="Williams K.H."/>
            <person name="Hubbard S.S."/>
            <person name="Banfield J.F."/>
        </authorList>
    </citation>
    <scope>NUCLEOTIDE SEQUENCE [LARGE SCALE GENOMIC DNA]</scope>
</reference>
<gene>
    <name evidence="1" type="ORF">A3I42_02670</name>
</gene>
<proteinExistence type="predicted"/>
<protein>
    <submittedName>
        <fullName evidence="1">Uncharacterized protein</fullName>
    </submittedName>
</protein>
<comment type="caution">
    <text evidence="1">The sequence shown here is derived from an EMBL/GenBank/DDBJ whole genome shotgun (WGS) entry which is preliminary data.</text>
</comment>
<name>A0A1F7VEN2_9BACT</name>
<evidence type="ECO:0000313" key="1">
    <source>
        <dbReference type="EMBL" id="OGL88457.1"/>
    </source>
</evidence>
<organism evidence="1 2">
    <name type="scientific">Candidatus Uhrbacteria bacterium RIFCSPLOWO2_02_FULL_49_11</name>
    <dbReference type="NCBI Taxonomy" id="1802409"/>
    <lineage>
        <taxon>Bacteria</taxon>
        <taxon>Candidatus Uhriibacteriota</taxon>
    </lineage>
</organism>
<dbReference type="Proteomes" id="UP000178264">
    <property type="component" value="Unassembled WGS sequence"/>
</dbReference>
<sequence>MESWKLQDFSRAPFIFIKIKHMIPFTVIPHLMRDPEIKLNESLSRIDLCLFFWIPACAGMTVRRIILGLGIIHLDGVGEE</sequence>
<accession>A0A1F7VEN2</accession>